<gene>
    <name evidence="1" type="ORF">Q604_UNBC17713G0001</name>
</gene>
<proteinExistence type="predicted"/>
<dbReference type="EMBL" id="AZMM01017713">
    <property type="protein sequence ID" value="ETJ25653.1"/>
    <property type="molecule type" value="Genomic_DNA"/>
</dbReference>
<sequence>MSINRKSKDIYVFKFAKTGYIVNTMFNSYAN</sequence>
<comment type="caution">
    <text evidence="1">The sequence shown here is derived from an EMBL/GenBank/DDBJ whole genome shotgun (WGS) entry which is preliminary data.</text>
</comment>
<name>W1X5T8_9ZZZZ</name>
<dbReference type="AlphaFoldDB" id="W1X5T8"/>
<organism evidence="1">
    <name type="scientific">human gut metagenome</name>
    <dbReference type="NCBI Taxonomy" id="408170"/>
    <lineage>
        <taxon>unclassified sequences</taxon>
        <taxon>metagenomes</taxon>
        <taxon>organismal metagenomes</taxon>
    </lineage>
</organism>
<evidence type="ECO:0000313" key="1">
    <source>
        <dbReference type="EMBL" id="ETJ25653.1"/>
    </source>
</evidence>
<protein>
    <submittedName>
        <fullName evidence="1">Uncharacterized protein</fullName>
    </submittedName>
</protein>
<accession>W1X5T8</accession>
<feature type="non-terminal residue" evidence="1">
    <location>
        <position position="31"/>
    </location>
</feature>
<reference evidence="1" key="1">
    <citation type="submission" date="2013-12" db="EMBL/GenBank/DDBJ databases">
        <title>A Varibaculum cambriense genome reconstructed from a premature infant gut community with otherwise low bacterial novelty that shifts toward anaerobic metabolism during the third week of life.</title>
        <authorList>
            <person name="Brown C.T."/>
            <person name="Sharon I."/>
            <person name="Thomas B.C."/>
            <person name="Castelle C.J."/>
            <person name="Morowitz M.J."/>
            <person name="Banfield J.F."/>
        </authorList>
    </citation>
    <scope>NUCLEOTIDE SEQUENCE</scope>
</reference>